<dbReference type="InterPro" id="IPR002020">
    <property type="entry name" value="Citrate_synthase"/>
</dbReference>
<dbReference type="InterPro" id="IPR016143">
    <property type="entry name" value="Citrate_synth-like_sm_a-sub"/>
</dbReference>
<dbReference type="NCBIfam" id="NF007128">
    <property type="entry name" value="PRK09569.1"/>
    <property type="match status" value="1"/>
</dbReference>
<comment type="caution">
    <text evidence="6">The sequence shown here is derived from an EMBL/GenBank/DDBJ whole genome shotgun (WGS) entry which is preliminary data.</text>
</comment>
<accession>A0ABM9B214</accession>
<dbReference type="EMBL" id="CAKLPZ010000002">
    <property type="protein sequence ID" value="CAH1001386.1"/>
    <property type="molecule type" value="Genomic_DNA"/>
</dbReference>
<evidence type="ECO:0000256" key="3">
    <source>
        <dbReference type="ARBA" id="ARBA00012972"/>
    </source>
</evidence>
<dbReference type="Pfam" id="PF00285">
    <property type="entry name" value="Citrate_synt"/>
    <property type="match status" value="1"/>
</dbReference>
<proteinExistence type="inferred from homology"/>
<keyword evidence="6" id="KW-0012">Acyltransferase</keyword>
<keyword evidence="7" id="KW-1185">Reference proteome</keyword>
<dbReference type="InterPro" id="IPR016142">
    <property type="entry name" value="Citrate_synth-like_lrg_a-sub"/>
</dbReference>
<keyword evidence="4 5" id="KW-0808">Transferase</keyword>
<evidence type="ECO:0000313" key="7">
    <source>
        <dbReference type="Proteomes" id="UP000837803"/>
    </source>
</evidence>
<dbReference type="SUPFAM" id="SSF48256">
    <property type="entry name" value="Citrate synthase"/>
    <property type="match status" value="1"/>
</dbReference>
<evidence type="ECO:0000256" key="4">
    <source>
        <dbReference type="ARBA" id="ARBA00022679"/>
    </source>
</evidence>
<evidence type="ECO:0000256" key="2">
    <source>
        <dbReference type="ARBA" id="ARBA00010566"/>
    </source>
</evidence>
<dbReference type="Gene3D" id="1.10.580.10">
    <property type="entry name" value="Citrate Synthase, domain 1"/>
    <property type="match status" value="1"/>
</dbReference>
<sequence length="433" mass="48571">MEALKQKFANKALPLYQELRAASKEHGDIKVDEVKLSQVLGGARGIKMMLWETSQLDANKGIRFRGYSIPEIKELLPSGPQGEPLPEGLFWLMLTDEIPSADEVKQLTAEWHRRADVPQQVFTTLDSMPADTHPMTQFTIGVMAMQSDSVFSRRYAEGLPKSEYWDAVYEDSMNLIARLPRVAAYIYRRAFKDGQHIEPDTSLDYSANYAHMLGSDDKDFRSLMRLYLTIHADHEGGNASAHTVNLVSSTLSDPYLAFSAGMNALAGPLHGLANQEVIKWIFEMIDSLGTKTPTKEQIADYVQQTLDEGKVIPGYGHAVLREPDPRFTAQRRFAEQYITDSDLITTVWKIFDVVPPILQSLGKVKNPWPNVDAHSGALLVHYGFSEFSYYTVLFGVSRAFGVLAAGIWSRALGMPLERPKSVTSDWVRQQLPN</sequence>
<evidence type="ECO:0000313" key="6">
    <source>
        <dbReference type="EMBL" id="CAH1001386.1"/>
    </source>
</evidence>
<organism evidence="6 7">
    <name type="scientific">Neolewinella maritima</name>
    <dbReference type="NCBI Taxonomy" id="1383882"/>
    <lineage>
        <taxon>Bacteria</taxon>
        <taxon>Pseudomonadati</taxon>
        <taxon>Bacteroidota</taxon>
        <taxon>Saprospiria</taxon>
        <taxon>Saprospirales</taxon>
        <taxon>Lewinellaceae</taxon>
        <taxon>Neolewinella</taxon>
    </lineage>
</organism>
<comment type="pathway">
    <text evidence="1">Carbohydrate metabolism; tricarboxylic acid cycle; isocitrate from oxaloacetate: step 1/2.</text>
</comment>
<dbReference type="PANTHER" id="PTHR11739">
    <property type="entry name" value="CITRATE SYNTHASE"/>
    <property type="match status" value="1"/>
</dbReference>
<dbReference type="PROSITE" id="PS00480">
    <property type="entry name" value="CITRATE_SYNTHASE"/>
    <property type="match status" value="1"/>
</dbReference>
<name>A0ABM9B214_9BACT</name>
<dbReference type="GO" id="GO:0036440">
    <property type="term" value="F:citrate synthase activity"/>
    <property type="evidence" value="ECO:0007669"/>
    <property type="project" value="UniProtKB-EC"/>
</dbReference>
<gene>
    <name evidence="6" type="primary">gltA</name>
    <name evidence="6" type="ORF">LEM8419_02288</name>
</gene>
<dbReference type="Proteomes" id="UP000837803">
    <property type="component" value="Unassembled WGS sequence"/>
</dbReference>
<dbReference type="PANTHER" id="PTHR11739:SF8">
    <property type="entry name" value="CITRATE SYNTHASE, MITOCHONDRIAL"/>
    <property type="match status" value="1"/>
</dbReference>
<comment type="similarity">
    <text evidence="2 5">Belongs to the citrate synthase family.</text>
</comment>
<evidence type="ECO:0000256" key="1">
    <source>
        <dbReference type="ARBA" id="ARBA00004751"/>
    </source>
</evidence>
<evidence type="ECO:0000256" key="5">
    <source>
        <dbReference type="RuleBase" id="RU003406"/>
    </source>
</evidence>
<dbReference type="EC" id="2.3.3.16" evidence="3"/>
<dbReference type="InterPro" id="IPR036969">
    <property type="entry name" value="Citrate_synthase_sf"/>
</dbReference>
<dbReference type="RefSeq" id="WP_238751232.1">
    <property type="nucleotide sequence ID" value="NZ_CAKLPZ010000002.1"/>
</dbReference>
<dbReference type="InterPro" id="IPR019810">
    <property type="entry name" value="Citrate_synthase_AS"/>
</dbReference>
<protein>
    <recommendedName>
        <fullName evidence="3">citrate synthase (unknown stereospecificity)</fullName>
        <ecNumber evidence="3">2.3.3.16</ecNumber>
    </recommendedName>
</protein>
<dbReference type="PRINTS" id="PR00143">
    <property type="entry name" value="CITRTSNTHASE"/>
</dbReference>
<dbReference type="Gene3D" id="1.10.230.10">
    <property type="entry name" value="Cytochrome P450-Terp, domain 2"/>
    <property type="match status" value="1"/>
</dbReference>
<reference evidence="6" key="1">
    <citation type="submission" date="2021-12" db="EMBL/GenBank/DDBJ databases">
        <authorList>
            <person name="Rodrigo-Torres L."/>
            <person name="Arahal R. D."/>
            <person name="Lucena T."/>
        </authorList>
    </citation>
    <scope>NUCLEOTIDE SEQUENCE</scope>
    <source>
        <strain evidence="6">CECT 8419</strain>
    </source>
</reference>